<dbReference type="AlphaFoldDB" id="A0A176WAE6"/>
<protein>
    <recommendedName>
        <fullName evidence="3">DUF7642 domain-containing protein</fullName>
    </recommendedName>
</protein>
<evidence type="ECO:0000313" key="5">
    <source>
        <dbReference type="Proteomes" id="UP000077202"/>
    </source>
</evidence>
<organism evidence="4 5">
    <name type="scientific">Marchantia polymorpha subsp. ruderalis</name>
    <dbReference type="NCBI Taxonomy" id="1480154"/>
    <lineage>
        <taxon>Eukaryota</taxon>
        <taxon>Viridiplantae</taxon>
        <taxon>Streptophyta</taxon>
        <taxon>Embryophyta</taxon>
        <taxon>Marchantiophyta</taxon>
        <taxon>Marchantiopsida</taxon>
        <taxon>Marchantiidae</taxon>
        <taxon>Marchantiales</taxon>
        <taxon>Marchantiaceae</taxon>
        <taxon>Marchantia</taxon>
    </lineage>
</organism>
<feature type="region of interest" description="Disordered" evidence="1">
    <location>
        <begin position="288"/>
        <end position="321"/>
    </location>
</feature>
<dbReference type="Proteomes" id="UP000077202">
    <property type="component" value="Unassembled WGS sequence"/>
</dbReference>
<keyword evidence="5" id="KW-1185">Reference proteome</keyword>
<proteinExistence type="predicted"/>
<keyword evidence="2" id="KW-1133">Transmembrane helix</keyword>
<dbReference type="PANTHER" id="PTHR35410:SF1">
    <property type="entry name" value="EXPRESSED PROTEIN"/>
    <property type="match status" value="1"/>
</dbReference>
<feature type="compositionally biased region" description="Basic and acidic residues" evidence="1">
    <location>
        <begin position="288"/>
        <end position="304"/>
    </location>
</feature>
<evidence type="ECO:0000259" key="3">
    <source>
        <dbReference type="Pfam" id="PF24649"/>
    </source>
</evidence>
<dbReference type="Pfam" id="PF24649">
    <property type="entry name" value="DUF7642"/>
    <property type="match status" value="1"/>
</dbReference>
<dbReference type="PANTHER" id="PTHR35410">
    <property type="entry name" value="EXPRESSED PROTEIN"/>
    <property type="match status" value="1"/>
</dbReference>
<sequence>MAMPGLEMVLVLIVKEARRGEAKQPDACGVDVEIDLSGRGRERTNEKKRKGDVALTRLSPEFPESVFFELRIDCAADLVQYIQVYGFFCYKLNSKVDQMATLDEIPEGDYLEAQLLADPVSQADDEDAGDLGRVLYRASFAEMENSYVNYDTVQWILISLLLILVYGVGLLMLLYVPIRRYVVRQDIRTRKLYVTTNAIVYKVTRPVFLPCFGVSRREKHVLLHLVTDVVIEQGCLQSHYGVSSIRIEGLPGQNRPTPGDDVRIQGMANARLFKKVVLMATSNIRKHLGGEDGVKGGGSDESHMYDTPPPPPSQSGGPNSQAWAWRQGIAGLNSWQMAYSPLAGQPNDNLIHDRAVLRRLEGIEASVKRLELLVGAAQHHATEDISKNKVDMGEIV</sequence>
<keyword evidence="2" id="KW-0472">Membrane</keyword>
<feature type="domain" description="DUF7642" evidence="3">
    <location>
        <begin position="185"/>
        <end position="285"/>
    </location>
</feature>
<evidence type="ECO:0000256" key="2">
    <source>
        <dbReference type="SAM" id="Phobius"/>
    </source>
</evidence>
<dbReference type="EMBL" id="LVLJ01001367">
    <property type="protein sequence ID" value="OAE30090.1"/>
    <property type="molecule type" value="Genomic_DNA"/>
</dbReference>
<name>A0A176WAE6_MARPO</name>
<gene>
    <name evidence="4" type="ORF">AXG93_1112s1060</name>
</gene>
<keyword evidence="2" id="KW-0812">Transmembrane</keyword>
<evidence type="ECO:0000313" key="4">
    <source>
        <dbReference type="EMBL" id="OAE30090.1"/>
    </source>
</evidence>
<dbReference type="InterPro" id="IPR056059">
    <property type="entry name" value="DUF7642"/>
</dbReference>
<evidence type="ECO:0000256" key="1">
    <source>
        <dbReference type="SAM" id="MobiDB-lite"/>
    </source>
</evidence>
<accession>A0A176WAE6</accession>
<reference evidence="4" key="1">
    <citation type="submission" date="2016-03" db="EMBL/GenBank/DDBJ databases">
        <title>Mechanisms controlling the formation of the plant cell surface in tip-growing cells are functionally conserved among land plants.</title>
        <authorList>
            <person name="Honkanen S."/>
            <person name="Jones V.A."/>
            <person name="Morieri G."/>
            <person name="Champion C."/>
            <person name="Hetherington A.J."/>
            <person name="Kelly S."/>
            <person name="Saint-Marcoux D."/>
            <person name="Proust H."/>
            <person name="Prescott H."/>
            <person name="Dolan L."/>
        </authorList>
    </citation>
    <scope>NUCLEOTIDE SEQUENCE [LARGE SCALE GENOMIC DNA]</scope>
    <source>
        <tissue evidence="4">Whole gametophyte</tissue>
    </source>
</reference>
<feature type="transmembrane region" description="Helical" evidence="2">
    <location>
        <begin position="155"/>
        <end position="178"/>
    </location>
</feature>
<comment type="caution">
    <text evidence="4">The sequence shown here is derived from an EMBL/GenBank/DDBJ whole genome shotgun (WGS) entry which is preliminary data.</text>
</comment>